<evidence type="ECO:0000313" key="10">
    <source>
        <dbReference type="Proteomes" id="UP000001505"/>
    </source>
</evidence>
<dbReference type="eggNOG" id="COG0204">
    <property type="taxonomic scope" value="Bacteria"/>
</dbReference>
<evidence type="ECO:0000259" key="8">
    <source>
        <dbReference type="PROSITE" id="PS50850"/>
    </source>
</evidence>
<keyword evidence="5 7" id="KW-1133">Transmembrane helix</keyword>
<keyword evidence="10" id="KW-1185">Reference proteome</keyword>
<dbReference type="EMBL" id="CP001928">
    <property type="protein sequence ID" value="ADI37408.1"/>
    <property type="molecule type" value="Genomic_DNA"/>
</dbReference>
<sequence>MMKKKLKALSTKEVSSEKIRRLSSFTYLNVTQFLGALNDNIFKLLIVFFFLQLDGIQDSHWVLSMSGAIFVLPFLLFSASSGMLADRFSKRNIIVLTKLLELLVMAGAIAAFYFESRWGSWLTLFLLATQSAIFGPSKYGIIPELVKTEKISHANGLMTSFTFLAIIVGTFFASFLLDITSRNFLFAALFCGTLSLIGLITSFCIEYTPPSGSHKRFNVFFMVEIVETLKKTLKIPSLFTAILGSAFFLFIGAYGQLNMIPYSVNTLHLTDIQGGYLFLVMALGIGVGSLLSGKISGESVELGLVPVAGFGISAASFLLDFFSDHLLLVLPVIFMLGVLGGLFVVPLDSFIQVSSPKNYRGQVVAATNFLSFAGVLLASLLLYLISGVFGFDADKGFTVMGAITLVVMIAMLFQYFDYTCRYVGMLLSRLHFRTTLSGEENLPDSPAIYICTHTAWNDTLLLLGAQRQRLRFFVEREKEHAKWLKKLYKMLRIVNIPSIEPLKHERLDEIKETLKRGVSVCIFVDHADVCTEWEKLAASYSFQSLAVPIIPVSIEKGAKEKEARFFKRLFNKIHVPASVSFGSLVCESMV</sequence>
<evidence type="ECO:0000256" key="2">
    <source>
        <dbReference type="ARBA" id="ARBA00022448"/>
    </source>
</evidence>
<dbReference type="PROSITE" id="PS50850">
    <property type="entry name" value="MFS"/>
    <property type="match status" value="1"/>
</dbReference>
<dbReference type="PANTHER" id="PTHR43266">
    <property type="entry name" value="MACROLIDE-EFFLUX PROTEIN"/>
    <property type="match status" value="1"/>
</dbReference>
<evidence type="ECO:0000256" key="4">
    <source>
        <dbReference type="ARBA" id="ARBA00022692"/>
    </source>
</evidence>
<dbReference type="HOGENOM" id="CLU_029603_0_0_0"/>
<keyword evidence="6 7" id="KW-0472">Membrane</keyword>
<evidence type="ECO:0000256" key="5">
    <source>
        <dbReference type="ARBA" id="ARBA00022989"/>
    </source>
</evidence>
<name>D6YTE7_WADCW</name>
<organism evidence="9 10">
    <name type="scientific">Waddlia chondrophila (strain ATCC VR-1470 / WSU 86-1044)</name>
    <dbReference type="NCBI Taxonomy" id="716544"/>
    <lineage>
        <taxon>Bacteria</taxon>
        <taxon>Pseudomonadati</taxon>
        <taxon>Chlamydiota</taxon>
        <taxon>Chlamydiia</taxon>
        <taxon>Parachlamydiales</taxon>
        <taxon>Waddliaceae</taxon>
        <taxon>Waddlia</taxon>
    </lineage>
</organism>
<dbReference type="Proteomes" id="UP000001505">
    <property type="component" value="Chromosome"/>
</dbReference>
<accession>D6YTE7</accession>
<dbReference type="Gene3D" id="1.20.1250.20">
    <property type="entry name" value="MFS general substrate transporter like domains"/>
    <property type="match status" value="1"/>
</dbReference>
<evidence type="ECO:0000313" key="9">
    <source>
        <dbReference type="EMBL" id="ADI37408.1"/>
    </source>
</evidence>
<comment type="subcellular location">
    <subcellularLocation>
        <location evidence="1">Cell membrane</location>
        <topology evidence="1">Multi-pass membrane protein</topology>
    </subcellularLocation>
</comment>
<feature type="transmembrane region" description="Helical" evidence="7">
    <location>
        <begin position="363"/>
        <end position="385"/>
    </location>
</feature>
<dbReference type="OrthoDB" id="9799237at2"/>
<feature type="transmembrane region" description="Helical" evidence="7">
    <location>
        <begin position="61"/>
        <end position="81"/>
    </location>
</feature>
<feature type="transmembrane region" description="Helical" evidence="7">
    <location>
        <begin position="235"/>
        <end position="254"/>
    </location>
</feature>
<dbReference type="KEGG" id="wch:wcw_0031"/>
<evidence type="ECO:0000256" key="6">
    <source>
        <dbReference type="ARBA" id="ARBA00023136"/>
    </source>
</evidence>
<proteinExistence type="predicted"/>
<dbReference type="GO" id="GO:0005886">
    <property type="term" value="C:plasma membrane"/>
    <property type="evidence" value="ECO:0007669"/>
    <property type="project" value="UniProtKB-SubCell"/>
</dbReference>
<dbReference type="GO" id="GO:0016746">
    <property type="term" value="F:acyltransferase activity"/>
    <property type="evidence" value="ECO:0007669"/>
    <property type="project" value="InterPro"/>
</dbReference>
<feature type="transmembrane region" description="Helical" evidence="7">
    <location>
        <begin position="27"/>
        <end position="49"/>
    </location>
</feature>
<feature type="transmembrane region" description="Helical" evidence="7">
    <location>
        <begin position="183"/>
        <end position="205"/>
    </location>
</feature>
<feature type="transmembrane region" description="Helical" evidence="7">
    <location>
        <begin position="93"/>
        <end position="114"/>
    </location>
</feature>
<evidence type="ECO:0000256" key="7">
    <source>
        <dbReference type="SAM" id="Phobius"/>
    </source>
</evidence>
<dbReference type="CDD" id="cd06173">
    <property type="entry name" value="MFS_MefA_like"/>
    <property type="match status" value="1"/>
</dbReference>
<evidence type="ECO:0000256" key="3">
    <source>
        <dbReference type="ARBA" id="ARBA00022475"/>
    </source>
</evidence>
<dbReference type="InterPro" id="IPR011701">
    <property type="entry name" value="MFS"/>
</dbReference>
<dbReference type="Pfam" id="PF01553">
    <property type="entry name" value="Acyltransferase"/>
    <property type="match status" value="1"/>
</dbReference>
<dbReference type="GO" id="GO:0022857">
    <property type="term" value="F:transmembrane transporter activity"/>
    <property type="evidence" value="ECO:0007669"/>
    <property type="project" value="InterPro"/>
</dbReference>
<feature type="transmembrane region" description="Helical" evidence="7">
    <location>
        <begin position="328"/>
        <end position="351"/>
    </location>
</feature>
<protein>
    <submittedName>
        <fullName evidence="9">Putative membrane protein</fullName>
    </submittedName>
</protein>
<feature type="transmembrane region" description="Helical" evidence="7">
    <location>
        <begin position="397"/>
        <end position="416"/>
    </location>
</feature>
<dbReference type="InterPro" id="IPR020846">
    <property type="entry name" value="MFS_dom"/>
</dbReference>
<keyword evidence="2" id="KW-0813">Transport</keyword>
<gene>
    <name evidence="9" type="ordered locus">wcw_0031</name>
</gene>
<keyword evidence="4 7" id="KW-0812">Transmembrane</keyword>
<evidence type="ECO:0000256" key="1">
    <source>
        <dbReference type="ARBA" id="ARBA00004651"/>
    </source>
</evidence>
<dbReference type="STRING" id="716544.wcw_0031"/>
<feature type="domain" description="Major facilitator superfamily (MFS) profile" evidence="8">
    <location>
        <begin position="24"/>
        <end position="419"/>
    </location>
</feature>
<dbReference type="InterPro" id="IPR036259">
    <property type="entry name" value="MFS_trans_sf"/>
</dbReference>
<feature type="transmembrane region" description="Helical" evidence="7">
    <location>
        <begin position="120"/>
        <end position="142"/>
    </location>
</feature>
<reference evidence="9 10" key="1">
    <citation type="journal article" date="2010" name="PLoS ONE">
        <title>The Waddlia genome: a window into chlamydial biology.</title>
        <authorList>
            <person name="Bertelli C."/>
            <person name="Collyn F."/>
            <person name="Croxatto A."/>
            <person name="Ruckert C."/>
            <person name="Polkinghorne A."/>
            <person name="Kebbi-Beghdadi C."/>
            <person name="Goesmann A."/>
            <person name="Vaughan L."/>
            <person name="Greub G."/>
        </authorList>
    </citation>
    <scope>NUCLEOTIDE SEQUENCE [LARGE SCALE GENOMIC DNA]</scope>
    <source>
        <strain evidence="10">ATCC VR-1470 / WSU 86-1044</strain>
    </source>
</reference>
<keyword evidence="3" id="KW-1003">Cell membrane</keyword>
<feature type="transmembrane region" description="Helical" evidence="7">
    <location>
        <begin position="303"/>
        <end position="322"/>
    </location>
</feature>
<dbReference type="InterPro" id="IPR002123">
    <property type="entry name" value="Plipid/glycerol_acylTrfase"/>
</dbReference>
<dbReference type="RefSeq" id="WP_013181136.1">
    <property type="nucleotide sequence ID" value="NC_014225.1"/>
</dbReference>
<feature type="transmembrane region" description="Helical" evidence="7">
    <location>
        <begin position="274"/>
        <end position="291"/>
    </location>
</feature>
<feature type="transmembrane region" description="Helical" evidence="7">
    <location>
        <begin position="154"/>
        <end position="177"/>
    </location>
</feature>
<dbReference type="SUPFAM" id="SSF69593">
    <property type="entry name" value="Glycerol-3-phosphate (1)-acyltransferase"/>
    <property type="match status" value="1"/>
</dbReference>
<dbReference type="SMART" id="SM00563">
    <property type="entry name" value="PlsC"/>
    <property type="match status" value="1"/>
</dbReference>
<dbReference type="SUPFAM" id="SSF103473">
    <property type="entry name" value="MFS general substrate transporter"/>
    <property type="match status" value="1"/>
</dbReference>
<dbReference type="PANTHER" id="PTHR43266:SF2">
    <property type="entry name" value="MAJOR FACILITATOR SUPERFAMILY (MFS) PROFILE DOMAIN-CONTAINING PROTEIN"/>
    <property type="match status" value="1"/>
</dbReference>
<dbReference type="Pfam" id="PF07690">
    <property type="entry name" value="MFS_1"/>
    <property type="match status" value="1"/>
</dbReference>
<dbReference type="AlphaFoldDB" id="D6YTE7"/>